<keyword evidence="2" id="KW-1185">Reference proteome</keyword>
<evidence type="ECO:0000313" key="2">
    <source>
        <dbReference type="Proteomes" id="UP000199581"/>
    </source>
</evidence>
<dbReference type="SUPFAM" id="SSF89550">
    <property type="entry name" value="PHP domain-like"/>
    <property type="match status" value="1"/>
</dbReference>
<dbReference type="RefSeq" id="WP_092190736.1">
    <property type="nucleotide sequence ID" value="NZ_FOTO01000003.1"/>
</dbReference>
<evidence type="ECO:0000313" key="1">
    <source>
        <dbReference type="EMBL" id="SFL56305.1"/>
    </source>
</evidence>
<dbReference type="Proteomes" id="UP000199581">
    <property type="component" value="Unassembled WGS sequence"/>
</dbReference>
<dbReference type="EMBL" id="FOTO01000003">
    <property type="protein sequence ID" value="SFL56305.1"/>
    <property type="molecule type" value="Genomic_DNA"/>
</dbReference>
<reference evidence="1 2" key="1">
    <citation type="submission" date="2016-10" db="EMBL/GenBank/DDBJ databases">
        <authorList>
            <person name="Varghese N."/>
            <person name="Submissions S."/>
        </authorList>
    </citation>
    <scope>NUCLEOTIDE SEQUENCE [LARGE SCALE GENOMIC DNA]</scope>
    <source>
        <strain evidence="1 2">DSM 1741</strain>
    </source>
</reference>
<gene>
    <name evidence="1" type="ORF">SAMN05421830_103289</name>
</gene>
<proteinExistence type="predicted"/>
<protein>
    <submittedName>
        <fullName evidence="1">Uncharacterized protein</fullName>
    </submittedName>
</protein>
<dbReference type="AlphaFoldDB" id="A0A8G2C1X6"/>
<dbReference type="Gene3D" id="3.20.20.140">
    <property type="entry name" value="Metal-dependent hydrolases"/>
    <property type="match status" value="1"/>
</dbReference>
<dbReference type="InterPro" id="IPR016195">
    <property type="entry name" value="Pol/histidinol_Pase-like"/>
</dbReference>
<comment type="caution">
    <text evidence="1">The sequence shown here is derived from an EMBL/GenBank/DDBJ whole genome shotgun (WGS) entry which is preliminary data.</text>
</comment>
<name>A0A8G2C1X6_DESNO</name>
<organism evidence="1 2">
    <name type="scientific">Desulfomicrobium norvegicum (strain DSM 1741 / NCIMB 8310)</name>
    <name type="common">Desulfovibrio baculatus (strain Norway 4)</name>
    <name type="synonym">Desulfovibrio desulfuricans (strain Norway 4)</name>
    <dbReference type="NCBI Taxonomy" id="52561"/>
    <lineage>
        <taxon>Bacteria</taxon>
        <taxon>Pseudomonadati</taxon>
        <taxon>Thermodesulfobacteriota</taxon>
        <taxon>Desulfovibrionia</taxon>
        <taxon>Desulfovibrionales</taxon>
        <taxon>Desulfomicrobiaceae</taxon>
        <taxon>Desulfomicrobium</taxon>
    </lineage>
</organism>
<dbReference type="OrthoDB" id="5413868at2"/>
<sequence>MRSLDPMNPAAWDPAITEQDLAVFERVISTDLNDEKLKELVSPSLTLPVQQSVMAVHWHPEFVPMPVIEQRVHNMFPGMTESLIIPTQHNEILEYGDFSGVEVDCYSHGFNQKVQLLLHFATARLEHAHTLRAMLRHTLTYRASQLFDFMHTITAPLEDRIEQAARETGADLDLVEFVRHHVTKVQRMVEDNHARLPQDALKNKLLRNYFNALRPVYDSELIDRIQTYLSAVKAIVKIHFSLRYFYRTSEVIEEVRALGGGIIIPHPEQFWPILLADYDVDGYEVWNPQSQRYTDFLITVVGRANACAGLSQRRKLVFMGDDTHMGEKVKDVSQRNSEKANREIGYQPAWDDLEISKRLILSGMSREIVIREYRERLLG</sequence>
<accession>A0A8G2C1X6</accession>